<evidence type="ECO:0000259" key="7">
    <source>
        <dbReference type="Pfam" id="PF02016"/>
    </source>
</evidence>
<evidence type="ECO:0000256" key="4">
    <source>
        <dbReference type="ARBA" id="ARBA00022801"/>
    </source>
</evidence>
<dbReference type="PIRSF" id="PIRSF028757">
    <property type="entry name" value="LD-carboxypeptidase"/>
    <property type="match status" value="1"/>
</dbReference>
<organism evidence="9 10">
    <name type="scientific">Aphanocapsa feldmannii 277cV</name>
    <dbReference type="NCBI Taxonomy" id="2507553"/>
    <lineage>
        <taxon>Bacteria</taxon>
        <taxon>Bacillati</taxon>
        <taxon>Cyanobacteriota</taxon>
        <taxon>Cyanophyceae</taxon>
        <taxon>Oscillatoriophycideae</taxon>
        <taxon>Chroococcales</taxon>
        <taxon>Microcystaceae</taxon>
        <taxon>Aphanocapsa</taxon>
    </lineage>
</organism>
<evidence type="ECO:0000313" key="9">
    <source>
        <dbReference type="EMBL" id="TGG94492.1"/>
    </source>
</evidence>
<feature type="active site" description="Charge relay system" evidence="6">
    <location>
        <position position="200"/>
    </location>
</feature>
<dbReference type="EMBL" id="SRMO01000034">
    <property type="protein sequence ID" value="TGG94492.1"/>
    <property type="molecule type" value="Genomic_DNA"/>
</dbReference>
<evidence type="ECO:0000256" key="2">
    <source>
        <dbReference type="ARBA" id="ARBA00022645"/>
    </source>
</evidence>
<keyword evidence="2 9" id="KW-0121">Carboxypeptidase</keyword>
<keyword evidence="3" id="KW-0645">Protease</keyword>
<dbReference type="GO" id="GO:0006508">
    <property type="term" value="P:proteolysis"/>
    <property type="evidence" value="ECO:0007669"/>
    <property type="project" value="UniProtKB-KW"/>
</dbReference>
<dbReference type="AlphaFoldDB" id="A0A524RPZ3"/>
<dbReference type="InterPro" id="IPR027478">
    <property type="entry name" value="LdcA_N"/>
</dbReference>
<feature type="active site" description="Nucleophile" evidence="6">
    <location>
        <position position="109"/>
    </location>
</feature>
<reference evidence="9 10" key="1">
    <citation type="journal article" date="2019" name="mSystems">
        <title>Life at home and on the roam: Genomic adaptions reflect the dual lifestyle of an intracellular, facultative symbiont.</title>
        <authorList>
            <person name="Burgsdorf I."/>
        </authorList>
    </citation>
    <scope>NUCLEOTIDE SEQUENCE [LARGE SCALE GENOMIC DNA]</scope>
    <source>
        <strain evidence="9">277cV</strain>
    </source>
</reference>
<dbReference type="Proteomes" id="UP000317990">
    <property type="component" value="Unassembled WGS sequence"/>
</dbReference>
<keyword evidence="4" id="KW-0378">Hydrolase</keyword>
<feature type="domain" description="LD-carboxypeptidase N-terminal" evidence="7">
    <location>
        <begin position="16"/>
        <end position="121"/>
    </location>
</feature>
<sequence length="298" mass="31529">MAILSLPAPLRRGDRVRIPCPASALTEQDRLQDGMALLRQWGLQVTVPAGQWQRRWGDLAGSDRERLADFQVAEGEEPRLWACARGGWGSARLLEQGLTAPQGWLLGFSDVTSLLWAKTAAGSGGAVHGPLITSLASEPAWSQERLRQLLFGEALPPLRGQGLRGGHVTGPLMAANLTVATHLLGSTHLPPLAGAVLVLEDVGEAPYRLDRLLTHWRLLGLLQRLGGIGLGRFSPCDGPDAAAEQRGIRQVLEERCGDLGIPLVTDLPIGHGAGGNGALPLSVPARLDGDSGLLCLAS</sequence>
<protein>
    <submittedName>
        <fullName evidence="9">LD-carboxypeptidase</fullName>
    </submittedName>
</protein>
<evidence type="ECO:0000313" key="10">
    <source>
        <dbReference type="Proteomes" id="UP000317990"/>
    </source>
</evidence>
<dbReference type="GO" id="GO:0008236">
    <property type="term" value="F:serine-type peptidase activity"/>
    <property type="evidence" value="ECO:0007669"/>
    <property type="project" value="UniProtKB-KW"/>
</dbReference>
<dbReference type="InterPro" id="IPR040449">
    <property type="entry name" value="Peptidase_S66_N"/>
</dbReference>
<evidence type="ECO:0000259" key="8">
    <source>
        <dbReference type="Pfam" id="PF17676"/>
    </source>
</evidence>
<dbReference type="InterPro" id="IPR040921">
    <property type="entry name" value="Peptidase_S66C"/>
</dbReference>
<comment type="caution">
    <text evidence="9">The sequence shown here is derived from an EMBL/GenBank/DDBJ whole genome shotgun (WGS) entry which is preliminary data.</text>
</comment>
<evidence type="ECO:0000256" key="3">
    <source>
        <dbReference type="ARBA" id="ARBA00022670"/>
    </source>
</evidence>
<dbReference type="InterPro" id="IPR027461">
    <property type="entry name" value="Carboxypeptidase_A_C_sf"/>
</dbReference>
<dbReference type="PANTHER" id="PTHR30237:SF2">
    <property type="entry name" value="MUREIN TETRAPEPTIDE CARBOXYPEPTIDASE"/>
    <property type="match status" value="1"/>
</dbReference>
<evidence type="ECO:0000256" key="1">
    <source>
        <dbReference type="ARBA" id="ARBA00010233"/>
    </source>
</evidence>
<dbReference type="PANTHER" id="PTHR30237">
    <property type="entry name" value="MURAMOYLTETRAPEPTIDE CARBOXYPEPTIDASE"/>
    <property type="match status" value="1"/>
</dbReference>
<dbReference type="SUPFAM" id="SSF52317">
    <property type="entry name" value="Class I glutamine amidotransferase-like"/>
    <property type="match status" value="1"/>
</dbReference>
<gene>
    <name evidence="9" type="ORF">ERJ67_02445</name>
</gene>
<proteinExistence type="inferred from homology"/>
<comment type="similarity">
    <text evidence="1">Belongs to the peptidase S66 family.</text>
</comment>
<evidence type="ECO:0000256" key="5">
    <source>
        <dbReference type="ARBA" id="ARBA00022825"/>
    </source>
</evidence>
<accession>A0A524RPZ3</accession>
<name>A0A524RPZ3_9CHRO</name>
<dbReference type="Pfam" id="PF17676">
    <property type="entry name" value="Peptidase_S66C"/>
    <property type="match status" value="1"/>
</dbReference>
<dbReference type="GO" id="GO:0004180">
    <property type="term" value="F:carboxypeptidase activity"/>
    <property type="evidence" value="ECO:0007669"/>
    <property type="project" value="UniProtKB-KW"/>
</dbReference>
<dbReference type="Gene3D" id="3.40.50.10740">
    <property type="entry name" value="Class I glutamine amidotransferase-like"/>
    <property type="match status" value="1"/>
</dbReference>
<dbReference type="Gene3D" id="3.50.30.60">
    <property type="entry name" value="LD-carboxypeptidase A C-terminal domain-like"/>
    <property type="match status" value="1"/>
</dbReference>
<dbReference type="InterPro" id="IPR003507">
    <property type="entry name" value="S66_fam"/>
</dbReference>
<dbReference type="Pfam" id="PF02016">
    <property type="entry name" value="Peptidase_S66"/>
    <property type="match status" value="1"/>
</dbReference>
<dbReference type="InterPro" id="IPR029062">
    <property type="entry name" value="Class_I_gatase-like"/>
</dbReference>
<dbReference type="CDD" id="cd07025">
    <property type="entry name" value="Peptidase_S66"/>
    <property type="match status" value="1"/>
</dbReference>
<feature type="domain" description="LD-carboxypeptidase C-terminal" evidence="8">
    <location>
        <begin position="169"/>
        <end position="287"/>
    </location>
</feature>
<evidence type="ECO:0000256" key="6">
    <source>
        <dbReference type="PIRSR" id="PIRSR028757-1"/>
    </source>
</evidence>
<keyword evidence="5" id="KW-0720">Serine protease</keyword>
<dbReference type="SUPFAM" id="SSF141986">
    <property type="entry name" value="LD-carboxypeptidase A C-terminal domain-like"/>
    <property type="match status" value="1"/>
</dbReference>
<feature type="active site" description="Charge relay system" evidence="6">
    <location>
        <position position="271"/>
    </location>
</feature>